<name>A0ABS7VPB9_9HYPH</name>
<dbReference type="RefSeq" id="WP_224313775.1">
    <property type="nucleotide sequence ID" value="NZ_JAIRBM010000009.1"/>
</dbReference>
<evidence type="ECO:0000259" key="2">
    <source>
        <dbReference type="PROSITE" id="PS50222"/>
    </source>
</evidence>
<feature type="chain" id="PRO_5046387346" evidence="1">
    <location>
        <begin position="25"/>
        <end position="215"/>
    </location>
</feature>
<evidence type="ECO:0000313" key="4">
    <source>
        <dbReference type="Proteomes" id="UP000704176"/>
    </source>
</evidence>
<feature type="domain" description="EF-hand" evidence="2">
    <location>
        <begin position="65"/>
        <end position="88"/>
    </location>
</feature>
<dbReference type="InterPro" id="IPR002048">
    <property type="entry name" value="EF_hand_dom"/>
</dbReference>
<keyword evidence="1" id="KW-0732">Signal</keyword>
<proteinExistence type="predicted"/>
<gene>
    <name evidence="3" type="ORF">K9B37_14050</name>
</gene>
<dbReference type="Pfam" id="PF06226">
    <property type="entry name" value="DUF1007"/>
    <property type="match status" value="1"/>
</dbReference>
<dbReference type="InterPro" id="IPR018247">
    <property type="entry name" value="EF_Hand_1_Ca_BS"/>
</dbReference>
<protein>
    <submittedName>
        <fullName evidence="3">DUF1007 family protein</fullName>
    </submittedName>
</protein>
<feature type="signal peptide" evidence="1">
    <location>
        <begin position="1"/>
        <end position="24"/>
    </location>
</feature>
<sequence length="215" mass="23232">MIRRLALTSLAAAALAALAFPALAHPHVWVTAKAELVYDGEGRITGIRHAWTFDKAYSAFVTQGLDKNGDGKLTPDELQDLAKENTEALSEFDYFTVLKGNGRKQEFGAPRDYRMEYADEAVTMSYLLPLRAPAPAKTVSFEVYDPTYFVSFSLAEGDAVTLAGAPQGCATNISRPKNTEPPPQAQPMSEAFFQTLTAASTFGGQFANKAIVACP</sequence>
<keyword evidence="4" id="KW-1185">Reference proteome</keyword>
<dbReference type="InterPro" id="IPR010412">
    <property type="entry name" value="DUF1007"/>
</dbReference>
<dbReference type="PROSITE" id="PS00018">
    <property type="entry name" value="EF_HAND_1"/>
    <property type="match status" value="1"/>
</dbReference>
<evidence type="ECO:0000313" key="3">
    <source>
        <dbReference type="EMBL" id="MBZ6077398.1"/>
    </source>
</evidence>
<reference evidence="3 4" key="1">
    <citation type="submission" date="2021-09" db="EMBL/GenBank/DDBJ databases">
        <title>The complete genome sequence of a new microorganism.</title>
        <authorList>
            <person name="Zi Z."/>
        </authorList>
    </citation>
    <scope>NUCLEOTIDE SEQUENCE [LARGE SCALE GENOMIC DNA]</scope>
    <source>
        <strain evidence="3 4">WGZ8</strain>
    </source>
</reference>
<dbReference type="EMBL" id="JAIRBM010000009">
    <property type="protein sequence ID" value="MBZ6077398.1"/>
    <property type="molecule type" value="Genomic_DNA"/>
</dbReference>
<comment type="caution">
    <text evidence="3">The sequence shown here is derived from an EMBL/GenBank/DDBJ whole genome shotgun (WGS) entry which is preliminary data.</text>
</comment>
<evidence type="ECO:0000256" key="1">
    <source>
        <dbReference type="SAM" id="SignalP"/>
    </source>
</evidence>
<organism evidence="3 4">
    <name type="scientific">Microvirga puerhi</name>
    <dbReference type="NCBI Taxonomy" id="2876078"/>
    <lineage>
        <taxon>Bacteria</taxon>
        <taxon>Pseudomonadati</taxon>
        <taxon>Pseudomonadota</taxon>
        <taxon>Alphaproteobacteria</taxon>
        <taxon>Hyphomicrobiales</taxon>
        <taxon>Methylobacteriaceae</taxon>
        <taxon>Microvirga</taxon>
    </lineage>
</organism>
<dbReference type="Proteomes" id="UP000704176">
    <property type="component" value="Unassembled WGS sequence"/>
</dbReference>
<accession>A0ABS7VPB9</accession>
<dbReference type="PROSITE" id="PS50222">
    <property type="entry name" value="EF_HAND_2"/>
    <property type="match status" value="1"/>
</dbReference>